<feature type="transmembrane region" description="Helical" evidence="1">
    <location>
        <begin position="105"/>
        <end position="124"/>
    </location>
</feature>
<keyword evidence="3" id="KW-1185">Reference proteome</keyword>
<name>A0A1R4KAN3_9ACTN</name>
<feature type="transmembrane region" description="Helical" evidence="1">
    <location>
        <begin position="74"/>
        <end position="93"/>
    </location>
</feature>
<keyword evidence="1" id="KW-0812">Transmembrane</keyword>
<feature type="transmembrane region" description="Helical" evidence="1">
    <location>
        <begin position="234"/>
        <end position="258"/>
    </location>
</feature>
<dbReference type="InterPro" id="IPR018650">
    <property type="entry name" value="STSV1_Orf64"/>
</dbReference>
<proteinExistence type="predicted"/>
<sequence>MAAGHAAVSLRIYSHLGCGMDLAIFDQGVRSLSQGHWPTSAMKSAGMNLWGDHFHPVIVLAAPLYWLWDDPRMLLIAQAMALGVGCAVLVRTAQRLVPGRGPVPVAVLLGLGLAAAPGTQWAMVFDVHEVAFGVPLLALSLAALREERWCAFTAWSLAVLLVKEDAGLLVAGLGGVVFLMGRRRLGATLAAVAMAWTGLVLVVIIPALSPTGQWLYRGAVGGPRASLHHVSQALLSPGLLTGTVAVMLLATGLVALRSPLPLALLPSLAARSISGNPAYWGITYHYNLLPSVVLAFATLDGMRRFAPRARQRATALLVMAVMCSARYGAVGLRLRDHVDPGRVDAAREALGVVPPAAPVAADVFLTPHLTREHPATQQVRPAWPPGRADYRDDIGRPLAARWLVLDRNSASHGGAEHWLPQALDHFHREGWRTVHDRDGFVVLTR</sequence>
<keyword evidence="1" id="KW-1133">Transmembrane helix</keyword>
<protein>
    <recommendedName>
        <fullName evidence="4">DUF2079 domain-containing protein</fullName>
    </recommendedName>
</protein>
<organism evidence="2 3">
    <name type="scientific">Luteococcus japonicus LSP_Lj1</name>
    <dbReference type="NCBI Taxonomy" id="1255658"/>
    <lineage>
        <taxon>Bacteria</taxon>
        <taxon>Bacillati</taxon>
        <taxon>Actinomycetota</taxon>
        <taxon>Actinomycetes</taxon>
        <taxon>Propionibacteriales</taxon>
        <taxon>Propionibacteriaceae</taxon>
        <taxon>Luteococcus</taxon>
    </lineage>
</organism>
<dbReference type="AlphaFoldDB" id="A0A1R4KAN3"/>
<feature type="transmembrane region" description="Helical" evidence="1">
    <location>
        <begin position="157"/>
        <end position="179"/>
    </location>
</feature>
<evidence type="ECO:0000256" key="1">
    <source>
        <dbReference type="SAM" id="Phobius"/>
    </source>
</evidence>
<dbReference type="Proteomes" id="UP000188342">
    <property type="component" value="Unassembled WGS sequence"/>
</dbReference>
<evidence type="ECO:0000313" key="2">
    <source>
        <dbReference type="EMBL" id="SJN41202.1"/>
    </source>
</evidence>
<dbReference type="STRING" id="1255658.FM114_12560"/>
<evidence type="ECO:0000313" key="3">
    <source>
        <dbReference type="Proteomes" id="UP000188342"/>
    </source>
</evidence>
<dbReference type="EMBL" id="FUKQ01000047">
    <property type="protein sequence ID" value="SJN41202.1"/>
    <property type="molecule type" value="Genomic_DNA"/>
</dbReference>
<feature type="transmembrane region" description="Helical" evidence="1">
    <location>
        <begin position="278"/>
        <end position="301"/>
    </location>
</feature>
<reference evidence="2 3" key="1">
    <citation type="submission" date="2017-02" db="EMBL/GenBank/DDBJ databases">
        <authorList>
            <person name="Peterson S.W."/>
        </authorList>
    </citation>
    <scope>NUCLEOTIDE SEQUENCE [LARGE SCALE GENOMIC DNA]</scope>
    <source>
        <strain evidence="2 3">LSP_Lj1</strain>
    </source>
</reference>
<gene>
    <name evidence="2" type="ORF">FM114_12560</name>
</gene>
<accession>A0A1R4KAN3</accession>
<keyword evidence="1" id="KW-0472">Membrane</keyword>
<dbReference type="Pfam" id="PF09852">
    <property type="entry name" value="DUF2079"/>
    <property type="match status" value="1"/>
</dbReference>
<feature type="transmembrane region" description="Helical" evidence="1">
    <location>
        <begin position="185"/>
        <end position="208"/>
    </location>
</feature>
<evidence type="ECO:0008006" key="4">
    <source>
        <dbReference type="Google" id="ProtNLM"/>
    </source>
</evidence>